<dbReference type="EC" id="3.1.2.4" evidence="2"/>
<dbReference type="InterPro" id="IPR032259">
    <property type="entry name" value="HIBYL-CoA-H"/>
</dbReference>
<feature type="domain" description="Enoyl-CoA hydratase/isomerase" evidence="4">
    <location>
        <begin position="17"/>
        <end position="190"/>
    </location>
</feature>
<dbReference type="RefSeq" id="WP_343873222.1">
    <property type="nucleotide sequence ID" value="NZ_BAAAIX010000014.1"/>
</dbReference>
<evidence type="ECO:0000259" key="4">
    <source>
        <dbReference type="Pfam" id="PF16113"/>
    </source>
</evidence>
<protein>
    <recommendedName>
        <fullName evidence="2">3-hydroxyisobutyryl-CoA hydrolase</fullName>
        <ecNumber evidence="2">3.1.2.4</ecNumber>
    </recommendedName>
</protein>
<keyword evidence="3 5" id="KW-0378">Hydrolase</keyword>
<evidence type="ECO:0000313" key="5">
    <source>
        <dbReference type="EMBL" id="MFD1890218.1"/>
    </source>
</evidence>
<comment type="caution">
    <text evidence="5">The sequence shown here is derived from an EMBL/GenBank/DDBJ whole genome shotgun (WGS) entry which is preliminary data.</text>
</comment>
<feature type="domain" description="Enoyl-CoA hydratase/isomerase" evidence="4">
    <location>
        <begin position="199"/>
        <end position="319"/>
    </location>
</feature>
<evidence type="ECO:0000313" key="6">
    <source>
        <dbReference type="Proteomes" id="UP001597326"/>
    </source>
</evidence>
<evidence type="ECO:0000256" key="1">
    <source>
        <dbReference type="ARBA" id="ARBA00001709"/>
    </source>
</evidence>
<evidence type="ECO:0000256" key="2">
    <source>
        <dbReference type="ARBA" id="ARBA00011915"/>
    </source>
</evidence>
<gene>
    <name evidence="5" type="ORF">ACFSCS_08480</name>
</gene>
<dbReference type="SUPFAM" id="SSF52096">
    <property type="entry name" value="ClpP/crotonase"/>
    <property type="match status" value="1"/>
</dbReference>
<sequence>MTQTDDLRVETEGSQARIVLTRPRAINALTPAMMQAISEALQGWAEDEAVDQVAILGEGERGFCSGADVRAIRQLVLDDPQAAVDFFRVEYAVNELIATYPKPVVSHVHGISMGGGLGLAVHASRVVADEDLKLAMPETGIGLFPDVGVTWQLSRAPGQTGTYLAMTGTTIDAGSAQYAGLVHDVLLPAEMDEEFGAYTDSQLATDRAWIDDCFAGDDPVRIVQRLAEHREPRARETAELLRQRSPWSVAVALEQVRRAARMAEVGEVLAQDLVLATNFVADSDFVEGVRAQLVDKDRAPQWRHASLEQVDPQLVASMFEPR</sequence>
<proteinExistence type="predicted"/>
<dbReference type="GO" id="GO:0016787">
    <property type="term" value="F:hydrolase activity"/>
    <property type="evidence" value="ECO:0007669"/>
    <property type="project" value="UniProtKB-KW"/>
</dbReference>
<dbReference type="Pfam" id="PF16113">
    <property type="entry name" value="ECH_2"/>
    <property type="match status" value="2"/>
</dbReference>
<reference evidence="6" key="1">
    <citation type="journal article" date="2019" name="Int. J. Syst. Evol. Microbiol.">
        <title>The Global Catalogue of Microorganisms (GCM) 10K type strain sequencing project: providing services to taxonomists for standard genome sequencing and annotation.</title>
        <authorList>
            <consortium name="The Broad Institute Genomics Platform"/>
            <consortium name="The Broad Institute Genome Sequencing Center for Infectious Disease"/>
            <person name="Wu L."/>
            <person name="Ma J."/>
        </authorList>
    </citation>
    <scope>NUCLEOTIDE SEQUENCE [LARGE SCALE GENOMIC DNA]</scope>
    <source>
        <strain evidence="6">CAIM 431</strain>
    </source>
</reference>
<dbReference type="PANTHER" id="PTHR43176:SF3">
    <property type="entry name" value="3-HYDROXYISOBUTYRYL-COA HYDROLASE, MITOCHONDRIAL"/>
    <property type="match status" value="1"/>
</dbReference>
<dbReference type="InterPro" id="IPR045004">
    <property type="entry name" value="ECH_dom"/>
</dbReference>
<dbReference type="CDD" id="cd06558">
    <property type="entry name" value="crotonase-like"/>
    <property type="match status" value="1"/>
</dbReference>
<organism evidence="5 6">
    <name type="scientific">Luteococcus peritonei</name>
    <dbReference type="NCBI Taxonomy" id="88874"/>
    <lineage>
        <taxon>Bacteria</taxon>
        <taxon>Bacillati</taxon>
        <taxon>Actinomycetota</taxon>
        <taxon>Actinomycetes</taxon>
        <taxon>Propionibacteriales</taxon>
        <taxon>Propionibacteriaceae</taxon>
        <taxon>Luteococcus</taxon>
    </lineage>
</organism>
<dbReference type="EMBL" id="JBHUFZ010000017">
    <property type="protein sequence ID" value="MFD1890218.1"/>
    <property type="molecule type" value="Genomic_DNA"/>
</dbReference>
<dbReference type="Proteomes" id="UP001597326">
    <property type="component" value="Unassembled WGS sequence"/>
</dbReference>
<keyword evidence="6" id="KW-1185">Reference proteome</keyword>
<dbReference type="Gene3D" id="3.90.226.10">
    <property type="entry name" value="2-enoyl-CoA Hydratase, Chain A, domain 1"/>
    <property type="match status" value="1"/>
</dbReference>
<comment type="catalytic activity">
    <reaction evidence="1">
        <text>3-hydroxy-2-methylpropanoyl-CoA + H2O = 3-hydroxy-2-methylpropanoate + CoA + H(+)</text>
        <dbReference type="Rhea" id="RHEA:20888"/>
        <dbReference type="ChEBI" id="CHEBI:11805"/>
        <dbReference type="ChEBI" id="CHEBI:15377"/>
        <dbReference type="ChEBI" id="CHEBI:15378"/>
        <dbReference type="ChEBI" id="CHEBI:57287"/>
        <dbReference type="ChEBI" id="CHEBI:57340"/>
        <dbReference type="EC" id="3.1.2.4"/>
    </reaction>
</comment>
<evidence type="ECO:0000256" key="3">
    <source>
        <dbReference type="ARBA" id="ARBA00022801"/>
    </source>
</evidence>
<dbReference type="PANTHER" id="PTHR43176">
    <property type="entry name" value="3-HYDROXYISOBUTYRYL-COA HYDROLASE-RELATED"/>
    <property type="match status" value="1"/>
</dbReference>
<name>A0ABW4RV69_9ACTN</name>
<dbReference type="InterPro" id="IPR029045">
    <property type="entry name" value="ClpP/crotonase-like_dom_sf"/>
</dbReference>
<accession>A0ABW4RV69</accession>